<sequence length="116" mass="12967">MTALVSGNLRWWAAPDNFHLNLNNETEQDADKGPHRQEYMADLGEDPPKYAAPTGWQDVRESPGRILDPVRTWVCLSQDHPHILKEATGVPGIKAQQERAQAEASPDLLEAWGLTE</sequence>
<evidence type="ECO:0000313" key="2">
    <source>
        <dbReference type="EMBL" id="KAG0725753.1"/>
    </source>
</evidence>
<comment type="caution">
    <text evidence="2">The sequence shown here is derived from an EMBL/GenBank/DDBJ whole genome shotgun (WGS) entry which is preliminary data.</text>
</comment>
<dbReference type="Proteomes" id="UP000770661">
    <property type="component" value="Unassembled WGS sequence"/>
</dbReference>
<proteinExistence type="predicted"/>
<feature type="region of interest" description="Disordered" evidence="1">
    <location>
        <begin position="97"/>
        <end position="116"/>
    </location>
</feature>
<reference evidence="2" key="1">
    <citation type="submission" date="2020-07" db="EMBL/GenBank/DDBJ databases">
        <title>The High-quality genome of the commercially important snow crab, Chionoecetes opilio.</title>
        <authorList>
            <person name="Jeong J.-H."/>
            <person name="Ryu S."/>
        </authorList>
    </citation>
    <scope>NUCLEOTIDE SEQUENCE</scope>
    <source>
        <strain evidence="2">MADBK_172401_WGS</strain>
        <tissue evidence="2">Digestive gland</tissue>
    </source>
</reference>
<gene>
    <name evidence="2" type="ORF">GWK47_037990</name>
</gene>
<dbReference type="AlphaFoldDB" id="A0A8J4YD48"/>
<feature type="region of interest" description="Disordered" evidence="1">
    <location>
        <begin position="25"/>
        <end position="62"/>
    </location>
</feature>
<keyword evidence="3" id="KW-1185">Reference proteome</keyword>
<name>A0A8J4YD48_CHIOP</name>
<feature type="compositionally biased region" description="Basic and acidic residues" evidence="1">
    <location>
        <begin position="29"/>
        <end position="39"/>
    </location>
</feature>
<protein>
    <submittedName>
        <fullName evidence="2">Uncharacterized protein</fullName>
    </submittedName>
</protein>
<organism evidence="2 3">
    <name type="scientific">Chionoecetes opilio</name>
    <name type="common">Atlantic snow crab</name>
    <name type="synonym">Cancer opilio</name>
    <dbReference type="NCBI Taxonomy" id="41210"/>
    <lineage>
        <taxon>Eukaryota</taxon>
        <taxon>Metazoa</taxon>
        <taxon>Ecdysozoa</taxon>
        <taxon>Arthropoda</taxon>
        <taxon>Crustacea</taxon>
        <taxon>Multicrustacea</taxon>
        <taxon>Malacostraca</taxon>
        <taxon>Eumalacostraca</taxon>
        <taxon>Eucarida</taxon>
        <taxon>Decapoda</taxon>
        <taxon>Pleocyemata</taxon>
        <taxon>Brachyura</taxon>
        <taxon>Eubrachyura</taxon>
        <taxon>Majoidea</taxon>
        <taxon>Majidae</taxon>
        <taxon>Chionoecetes</taxon>
    </lineage>
</organism>
<evidence type="ECO:0000256" key="1">
    <source>
        <dbReference type="SAM" id="MobiDB-lite"/>
    </source>
</evidence>
<accession>A0A8J4YD48</accession>
<dbReference type="EMBL" id="JACEEZ010005296">
    <property type="protein sequence ID" value="KAG0725753.1"/>
    <property type="molecule type" value="Genomic_DNA"/>
</dbReference>
<evidence type="ECO:0000313" key="3">
    <source>
        <dbReference type="Proteomes" id="UP000770661"/>
    </source>
</evidence>